<reference evidence="3 4" key="1">
    <citation type="journal article" date="2016" name="Nat. Commun.">
        <title>Thousands of microbial genomes shed light on interconnected biogeochemical processes in an aquifer system.</title>
        <authorList>
            <person name="Anantharaman K."/>
            <person name="Brown C.T."/>
            <person name="Hug L.A."/>
            <person name="Sharon I."/>
            <person name="Castelle C.J."/>
            <person name="Probst A.J."/>
            <person name="Thomas B.C."/>
            <person name="Singh A."/>
            <person name="Wilkins M.J."/>
            <person name="Karaoz U."/>
            <person name="Brodie E.L."/>
            <person name="Williams K.H."/>
            <person name="Hubbard S.S."/>
            <person name="Banfield J.F."/>
        </authorList>
    </citation>
    <scope>NUCLEOTIDE SEQUENCE [LARGE SCALE GENOMIC DNA]</scope>
</reference>
<dbReference type="InterPro" id="IPR036388">
    <property type="entry name" value="WH-like_DNA-bd_sf"/>
</dbReference>
<evidence type="ECO:0000259" key="2">
    <source>
        <dbReference type="Pfam" id="PF20803"/>
    </source>
</evidence>
<accession>A0A1F5EKR8</accession>
<gene>
    <name evidence="3" type="ORF">A3E89_01510</name>
</gene>
<feature type="domain" description="Transcriptional repressor PaaX-like central Cas2-like" evidence="2">
    <location>
        <begin position="98"/>
        <end position="168"/>
    </location>
</feature>
<keyword evidence="1" id="KW-1133">Transmembrane helix</keyword>
<keyword evidence="1" id="KW-0472">Membrane</keyword>
<evidence type="ECO:0000313" key="4">
    <source>
        <dbReference type="Proteomes" id="UP000185891"/>
    </source>
</evidence>
<protein>
    <recommendedName>
        <fullName evidence="2">Transcriptional repressor PaaX-like central Cas2-like domain-containing protein</fullName>
    </recommendedName>
</protein>
<feature type="transmembrane region" description="Helical" evidence="1">
    <location>
        <begin position="9"/>
        <end position="30"/>
    </location>
</feature>
<dbReference type="EMBL" id="MFAA01000047">
    <property type="protein sequence ID" value="OGD67943.1"/>
    <property type="molecule type" value="Genomic_DNA"/>
</dbReference>
<evidence type="ECO:0000256" key="1">
    <source>
        <dbReference type="SAM" id="Phobius"/>
    </source>
</evidence>
<organism evidence="3 4">
    <name type="scientific">Candidatus Campbellbacteria bacterium RIFCSPHIGHO2_12_FULL_35_10</name>
    <dbReference type="NCBI Taxonomy" id="1797578"/>
    <lineage>
        <taxon>Bacteria</taxon>
        <taxon>Candidatus Campbelliibacteriota</taxon>
    </lineage>
</organism>
<evidence type="ECO:0000313" key="3">
    <source>
        <dbReference type="EMBL" id="OGD67943.1"/>
    </source>
</evidence>
<dbReference type="Gene3D" id="1.10.10.10">
    <property type="entry name" value="Winged helix-like DNA-binding domain superfamily/Winged helix DNA-binding domain"/>
    <property type="match status" value="1"/>
</dbReference>
<sequence>MRNINYQKIILNTIATVGLVGMAVVAPNALQILKQFSPKKKTWTNEKYYMNRSIDKLLEKGFVRKVKKGSSIFIELTKEGKEQVSKYKLGDLKIEKPKKWDKKWRVVIFDISESKKGLRDLLRFNLERLGFIKLQNSVWVFPYECEELVFLLKTNFFVDSDVLYMEVNRIENEKWLKELFGLL</sequence>
<dbReference type="Pfam" id="PF20803">
    <property type="entry name" value="PaaX_M"/>
    <property type="match status" value="1"/>
</dbReference>
<proteinExistence type="predicted"/>
<dbReference type="InterPro" id="IPR048846">
    <property type="entry name" value="PaaX-like_central"/>
</dbReference>
<keyword evidence="1" id="KW-0812">Transmembrane</keyword>
<comment type="caution">
    <text evidence="3">The sequence shown here is derived from an EMBL/GenBank/DDBJ whole genome shotgun (WGS) entry which is preliminary data.</text>
</comment>
<dbReference type="Gene3D" id="3.30.70.2650">
    <property type="match status" value="1"/>
</dbReference>
<dbReference type="Proteomes" id="UP000185891">
    <property type="component" value="Unassembled WGS sequence"/>
</dbReference>
<dbReference type="AlphaFoldDB" id="A0A1F5EKR8"/>
<name>A0A1F5EKR8_9BACT</name>